<feature type="region of interest" description="Disordered" evidence="2">
    <location>
        <begin position="44"/>
        <end position="63"/>
    </location>
</feature>
<dbReference type="AlphaFoldDB" id="A0A8K0D4G5"/>
<feature type="compositionally biased region" description="Basic and acidic residues" evidence="2">
    <location>
        <begin position="792"/>
        <end position="803"/>
    </location>
</feature>
<dbReference type="GO" id="GO:0008270">
    <property type="term" value="F:zinc ion binding"/>
    <property type="evidence" value="ECO:0007669"/>
    <property type="project" value="UniProtKB-KW"/>
</dbReference>
<dbReference type="Pfam" id="PF00096">
    <property type="entry name" value="zf-C2H2"/>
    <property type="match status" value="1"/>
</dbReference>
<feature type="region of interest" description="Disordered" evidence="2">
    <location>
        <begin position="167"/>
        <end position="238"/>
    </location>
</feature>
<feature type="domain" description="C2H2-type" evidence="3">
    <location>
        <begin position="356"/>
        <end position="375"/>
    </location>
</feature>
<feature type="domain" description="C2H2-type" evidence="3">
    <location>
        <begin position="284"/>
        <end position="312"/>
    </location>
</feature>
<feature type="region of interest" description="Disordered" evidence="2">
    <location>
        <begin position="717"/>
        <end position="749"/>
    </location>
</feature>
<feature type="domain" description="C2H2-type" evidence="3">
    <location>
        <begin position="126"/>
        <end position="153"/>
    </location>
</feature>
<keyword evidence="5" id="KW-1185">Reference proteome</keyword>
<organism evidence="4 5">
    <name type="scientific">Ignelater luminosus</name>
    <name type="common">Cucubano</name>
    <name type="synonym">Pyrophorus luminosus</name>
    <dbReference type="NCBI Taxonomy" id="2038154"/>
    <lineage>
        <taxon>Eukaryota</taxon>
        <taxon>Metazoa</taxon>
        <taxon>Ecdysozoa</taxon>
        <taxon>Arthropoda</taxon>
        <taxon>Hexapoda</taxon>
        <taxon>Insecta</taxon>
        <taxon>Pterygota</taxon>
        <taxon>Neoptera</taxon>
        <taxon>Endopterygota</taxon>
        <taxon>Coleoptera</taxon>
        <taxon>Polyphaga</taxon>
        <taxon>Elateriformia</taxon>
        <taxon>Elateroidea</taxon>
        <taxon>Elateridae</taxon>
        <taxon>Agrypninae</taxon>
        <taxon>Pyrophorini</taxon>
        <taxon>Ignelater</taxon>
    </lineage>
</organism>
<evidence type="ECO:0000256" key="2">
    <source>
        <dbReference type="SAM" id="MobiDB-lite"/>
    </source>
</evidence>
<dbReference type="InterPro" id="IPR013087">
    <property type="entry name" value="Znf_C2H2_type"/>
</dbReference>
<feature type="domain" description="C2H2-type" evidence="3">
    <location>
        <begin position="517"/>
        <end position="544"/>
    </location>
</feature>
<dbReference type="InterPro" id="IPR036236">
    <property type="entry name" value="Znf_C2H2_sf"/>
</dbReference>
<dbReference type="Proteomes" id="UP000801492">
    <property type="component" value="Unassembled WGS sequence"/>
</dbReference>
<feature type="compositionally biased region" description="Basic and acidic residues" evidence="2">
    <location>
        <begin position="763"/>
        <end position="776"/>
    </location>
</feature>
<dbReference type="InterPro" id="IPR052795">
    <property type="entry name" value="RREB1"/>
</dbReference>
<dbReference type="FunFam" id="3.30.160.60:FF:001788">
    <property type="entry name" value="ras-responsive element-binding protein 1"/>
    <property type="match status" value="1"/>
</dbReference>
<dbReference type="GO" id="GO:0005634">
    <property type="term" value="C:nucleus"/>
    <property type="evidence" value="ECO:0007669"/>
    <property type="project" value="TreeGrafter"/>
</dbReference>
<dbReference type="PANTHER" id="PTHR46451">
    <property type="entry name" value="RAS-RESPONSIVE ELEMENT-BINDING PROTEIN 1"/>
    <property type="match status" value="1"/>
</dbReference>
<dbReference type="PROSITE" id="PS50157">
    <property type="entry name" value="ZINC_FINGER_C2H2_2"/>
    <property type="match status" value="8"/>
</dbReference>
<sequence>MQGIVYMPDGHLQTGSPPPNRSSVPQTNMEVSPELDLHAKEVNVNQSNQSDSGILSATGNSTTFMEMDRSNRSENEDTDNRSNCSSPDRKYLCPICEVMLTSQHDFTLHIRSHNNESEVQDPEKGFACRICCKVLSSSASLDRHMLIHSGERPFTCRHCGDTFTTNGNMHRHMRTHTSRTDNYESDGSSDSGGSSGSKNVEYNNNKISSKHDSNKSAFTENKSPDNNKRKYIDVDSEESYKQSRIKLENISNQTYTCPVCERDDFNSTDTLDVHLEDNHPDYPAKCNLCSQIFKNNKLLNEHKNMVHINEENKLQKNSVIGFKDLTFVDFSSQKFPHIARYECEKNLHKVAGGLKFQCDKCSRAFPCASSLEIHQSDCIIGLDLSMKSKNCLSTKNTNNIEKDIRRNDFFANLHLQNNSHDKIESNQMNTEKMIKPQHNAVHSTDNNKDLADIQSIISMTTNGTLLQQLQAKTVEVNSSLRSIGNESEQDLQKHENEEESQDLFAAEFRKMKLRGEFPCRLCTAVFPNLRALKGHNRAHLNGNNNGTYRCNMCPHSSIDKAALIRHMRTHNGDRPYECALCNYAFTTKANCERHLRNRHAKTTREEVKKSIIYHPSEDPSNEEISKMLAREENVKGNAPLNSSSKDINELVPDKVKIMTPESYLPTPDLSRLLPDKNGSNLLNMKAPFTLPRPHSANRLDIGNIMQNESLKSLQEHNLTKNEPSSPFSGHFSFSPKISNVSTPQKPTPKINVKNIESLQAIEPEKEKKYITETHSLDDDDDEEQPMDLVLDLSKKRSDPKPPEIPKQNNEDVPQDLSKKMP</sequence>
<dbReference type="OrthoDB" id="6077919at2759"/>
<evidence type="ECO:0000313" key="5">
    <source>
        <dbReference type="Proteomes" id="UP000801492"/>
    </source>
</evidence>
<dbReference type="Pfam" id="PF13894">
    <property type="entry name" value="zf-C2H2_4"/>
    <property type="match status" value="1"/>
</dbReference>
<feature type="compositionally biased region" description="Polar residues" evidence="2">
    <location>
        <begin position="198"/>
        <end position="207"/>
    </location>
</feature>
<feature type="compositionally biased region" description="Basic and acidic residues" evidence="2">
    <location>
        <begin position="222"/>
        <end position="238"/>
    </location>
</feature>
<dbReference type="GO" id="GO:0000978">
    <property type="term" value="F:RNA polymerase II cis-regulatory region sequence-specific DNA binding"/>
    <property type="evidence" value="ECO:0007669"/>
    <property type="project" value="TreeGrafter"/>
</dbReference>
<feature type="domain" description="C2H2-type" evidence="3">
    <location>
        <begin position="91"/>
        <end position="118"/>
    </location>
</feature>
<dbReference type="PROSITE" id="PS00028">
    <property type="entry name" value="ZINC_FINGER_C2H2_1"/>
    <property type="match status" value="6"/>
</dbReference>
<dbReference type="PANTHER" id="PTHR46451:SF1">
    <property type="entry name" value="RAS-RESPONSIVE ELEMENT-BINDING PROTEIN 1"/>
    <property type="match status" value="1"/>
</dbReference>
<protein>
    <recommendedName>
        <fullName evidence="3">C2H2-type domain-containing protein</fullName>
    </recommendedName>
</protein>
<keyword evidence="1" id="KW-0862">Zinc</keyword>
<accession>A0A8K0D4G5</accession>
<dbReference type="FunFam" id="3.30.160.60:FF:002095">
    <property type="entry name" value="ras-responsive element-binding protein 1"/>
    <property type="match status" value="1"/>
</dbReference>
<feature type="region of interest" description="Disordered" evidence="2">
    <location>
        <begin position="1"/>
        <end position="28"/>
    </location>
</feature>
<keyword evidence="1" id="KW-0863">Zinc-finger</keyword>
<feature type="domain" description="C2H2-type" evidence="3">
    <location>
        <begin position="576"/>
        <end position="604"/>
    </location>
</feature>
<feature type="domain" description="C2H2-type" evidence="3">
    <location>
        <begin position="154"/>
        <end position="181"/>
    </location>
</feature>
<reference evidence="4" key="1">
    <citation type="submission" date="2019-08" db="EMBL/GenBank/DDBJ databases">
        <title>The genome of the North American firefly Photinus pyralis.</title>
        <authorList>
            <consortium name="Photinus pyralis genome working group"/>
            <person name="Fallon T.R."/>
            <person name="Sander Lower S.E."/>
            <person name="Weng J.-K."/>
        </authorList>
    </citation>
    <scope>NUCLEOTIDE SEQUENCE</scope>
    <source>
        <strain evidence="4">TRF0915ILg1</strain>
        <tissue evidence="4">Whole body</tissue>
    </source>
</reference>
<dbReference type="GO" id="GO:0001228">
    <property type="term" value="F:DNA-binding transcription activator activity, RNA polymerase II-specific"/>
    <property type="evidence" value="ECO:0007669"/>
    <property type="project" value="TreeGrafter"/>
</dbReference>
<feature type="region of interest" description="Disordered" evidence="2">
    <location>
        <begin position="763"/>
        <end position="821"/>
    </location>
</feature>
<name>A0A8K0D4G5_IGNLU</name>
<keyword evidence="1" id="KW-0479">Metal-binding</keyword>
<comment type="caution">
    <text evidence="4">The sequence shown here is derived from an EMBL/GenBank/DDBJ whole genome shotgun (WGS) entry which is preliminary data.</text>
</comment>
<evidence type="ECO:0000256" key="1">
    <source>
        <dbReference type="PROSITE-ProRule" id="PRU00042"/>
    </source>
</evidence>
<feature type="compositionally biased region" description="Low complexity" evidence="2">
    <location>
        <begin position="723"/>
        <end position="735"/>
    </location>
</feature>
<proteinExistence type="predicted"/>
<dbReference type="SMART" id="SM00355">
    <property type="entry name" value="ZnF_C2H2"/>
    <property type="match status" value="9"/>
</dbReference>
<dbReference type="Gene3D" id="3.30.160.60">
    <property type="entry name" value="Classic Zinc Finger"/>
    <property type="match status" value="5"/>
</dbReference>
<dbReference type="EMBL" id="VTPC01002927">
    <property type="protein sequence ID" value="KAF2899258.1"/>
    <property type="molecule type" value="Genomic_DNA"/>
</dbReference>
<dbReference type="SUPFAM" id="SSF57667">
    <property type="entry name" value="beta-beta-alpha zinc fingers"/>
    <property type="match status" value="2"/>
</dbReference>
<feature type="domain" description="C2H2-type" evidence="3">
    <location>
        <begin position="548"/>
        <end position="575"/>
    </location>
</feature>
<evidence type="ECO:0000313" key="4">
    <source>
        <dbReference type="EMBL" id="KAF2899258.1"/>
    </source>
</evidence>
<evidence type="ECO:0000259" key="3">
    <source>
        <dbReference type="PROSITE" id="PS50157"/>
    </source>
</evidence>
<gene>
    <name evidence="4" type="ORF">ILUMI_06921</name>
</gene>